<feature type="compositionally biased region" description="Basic residues" evidence="1">
    <location>
        <begin position="126"/>
        <end position="135"/>
    </location>
</feature>
<dbReference type="STRING" id="409849.ENSPMGP00000023477"/>
<feature type="region of interest" description="Disordered" evidence="1">
    <location>
        <begin position="81"/>
        <end position="227"/>
    </location>
</feature>
<accession>A0A3B4B1N3</accession>
<proteinExistence type="predicted"/>
<organism evidence="2 3">
    <name type="scientific">Periophthalmus magnuspinnatus</name>
    <dbReference type="NCBI Taxonomy" id="409849"/>
    <lineage>
        <taxon>Eukaryota</taxon>
        <taxon>Metazoa</taxon>
        <taxon>Chordata</taxon>
        <taxon>Craniata</taxon>
        <taxon>Vertebrata</taxon>
        <taxon>Euteleostomi</taxon>
        <taxon>Actinopterygii</taxon>
        <taxon>Neopterygii</taxon>
        <taxon>Teleostei</taxon>
        <taxon>Neoteleostei</taxon>
        <taxon>Acanthomorphata</taxon>
        <taxon>Gobiaria</taxon>
        <taxon>Gobiiformes</taxon>
        <taxon>Gobioidei</taxon>
        <taxon>Gobiidae</taxon>
        <taxon>Oxudercinae</taxon>
        <taxon>Periophthalmus</taxon>
    </lineage>
</organism>
<reference evidence="2" key="2">
    <citation type="submission" date="2025-09" db="UniProtKB">
        <authorList>
            <consortium name="Ensembl"/>
        </authorList>
    </citation>
    <scope>IDENTIFICATION</scope>
</reference>
<reference evidence="2" key="1">
    <citation type="submission" date="2025-08" db="UniProtKB">
        <authorList>
            <consortium name="Ensembl"/>
        </authorList>
    </citation>
    <scope>IDENTIFICATION</scope>
</reference>
<sequence>MDELVQDLVLALEQSSEQSKLGELWEEMVLNPLQQQRRQVRRRRAQRRHRDSSLYHYWLEASESSMDEASRGYRRSLATASVANCSDSDERNTSSRWQRMRRRPLRSRPSTWPHYDSYTENSPGRPLRRKRKVKRMTSDVIPRTQPKLRGPTVDQRPAPRMQHLSRSKNRSGGWVRAEQPTEGARLMGQEHWKRKLSRASEETSSTCSSDPGLFTNDEGRQGDDEQSDWFVEGDCGVRTSVTSLRSNWDSDSQQSLDKCSSATFLQPARPSRGYCSRLAGTAACSIRKERRRIPTKVMVTICFFKHTTAEIIMCLLFNIYILGRANTRVCEKTETLT</sequence>
<evidence type="ECO:0000313" key="2">
    <source>
        <dbReference type="Ensembl" id="ENSPMGP00000023477.1"/>
    </source>
</evidence>
<protein>
    <submittedName>
        <fullName evidence="2">Uncharacterized protein</fullName>
    </submittedName>
</protein>
<dbReference type="InterPro" id="IPR051189">
    <property type="entry name" value="Splicing_assoc_domain"/>
</dbReference>
<dbReference type="Proteomes" id="UP000261520">
    <property type="component" value="Unplaced"/>
</dbReference>
<evidence type="ECO:0000256" key="1">
    <source>
        <dbReference type="SAM" id="MobiDB-lite"/>
    </source>
</evidence>
<dbReference type="PANTHER" id="PTHR14195">
    <property type="entry name" value="G PATCH DOMAIN CONTAINING PROTEIN 2"/>
    <property type="match status" value="1"/>
</dbReference>
<evidence type="ECO:0000313" key="3">
    <source>
        <dbReference type="Proteomes" id="UP000261520"/>
    </source>
</evidence>
<dbReference type="AlphaFoldDB" id="A0A3B4B1N3"/>
<name>A0A3B4B1N3_9GOBI</name>
<keyword evidence="3" id="KW-1185">Reference proteome</keyword>
<dbReference type="Ensembl" id="ENSPMGT00000025011.1">
    <property type="protein sequence ID" value="ENSPMGP00000023477.1"/>
    <property type="gene ID" value="ENSPMGG00000018986.1"/>
</dbReference>